<reference evidence="4 5" key="1">
    <citation type="submission" date="2020-02" db="EMBL/GenBank/DDBJ databases">
        <title>Identification and distribution of gene clusters putatively required for synthesis of sphingolipid metabolism inhibitors in phylogenetically diverse species of the filamentous fungus Fusarium.</title>
        <authorList>
            <person name="Kim H.-S."/>
            <person name="Busman M."/>
            <person name="Brown D.W."/>
            <person name="Divon H."/>
            <person name="Uhlig S."/>
            <person name="Proctor R.H."/>
        </authorList>
    </citation>
    <scope>NUCLEOTIDE SEQUENCE [LARGE SCALE GENOMIC DNA]</scope>
    <source>
        <strain evidence="4 5">NRRL 2903</strain>
    </source>
</reference>
<keyword evidence="5" id="KW-1185">Reference proteome</keyword>
<feature type="domain" description="Inhibitor I9" evidence="3">
    <location>
        <begin position="3"/>
        <end position="70"/>
    </location>
</feature>
<dbReference type="GO" id="GO:0042144">
    <property type="term" value="P:vacuole fusion, non-autophagic"/>
    <property type="evidence" value="ECO:0007669"/>
    <property type="project" value="TreeGrafter"/>
</dbReference>
<protein>
    <recommendedName>
        <fullName evidence="3">Inhibitor I9 domain-containing protein</fullName>
    </recommendedName>
</protein>
<feature type="region of interest" description="Disordered" evidence="2">
    <location>
        <begin position="1"/>
        <end position="29"/>
    </location>
</feature>
<organism evidence="4 5">
    <name type="scientific">Fusarium austroamericanum</name>
    <dbReference type="NCBI Taxonomy" id="282268"/>
    <lineage>
        <taxon>Eukaryota</taxon>
        <taxon>Fungi</taxon>
        <taxon>Dikarya</taxon>
        <taxon>Ascomycota</taxon>
        <taxon>Pezizomycotina</taxon>
        <taxon>Sordariomycetes</taxon>
        <taxon>Hypocreomycetidae</taxon>
        <taxon>Hypocreales</taxon>
        <taxon>Nectriaceae</taxon>
        <taxon>Fusarium</taxon>
    </lineage>
</organism>
<proteinExistence type="inferred from homology"/>
<name>A0AAN6HIK9_FUSAU</name>
<accession>A0AAN6HIK9</accession>
<dbReference type="Pfam" id="PF05922">
    <property type="entry name" value="Inhibitor_I9"/>
    <property type="match status" value="1"/>
</dbReference>
<dbReference type="InterPro" id="IPR010259">
    <property type="entry name" value="S8pro/Inhibitor_I9"/>
</dbReference>
<dbReference type="PANTHER" id="PTHR28288">
    <property type="entry name" value="PROTEASE B INHIBITOR 2"/>
    <property type="match status" value="1"/>
</dbReference>
<dbReference type="InterPro" id="IPR052471">
    <property type="entry name" value="PBI_I9"/>
</dbReference>
<dbReference type="FunFam" id="3.30.70.80:FF:000005">
    <property type="entry name" value="Proteinase inhibitor I2B"/>
    <property type="match status" value="1"/>
</dbReference>
<comment type="similarity">
    <text evidence="1">Belongs to the protease inhibitor I9 family.</text>
</comment>
<evidence type="ECO:0000256" key="2">
    <source>
        <dbReference type="SAM" id="MobiDB-lite"/>
    </source>
</evidence>
<dbReference type="InterPro" id="IPR037045">
    <property type="entry name" value="S8pro/Inhibitor_I9_sf"/>
</dbReference>
<dbReference type="PANTHER" id="PTHR28288:SF2">
    <property type="entry name" value="PROTEASE B INHIBITOR 2"/>
    <property type="match status" value="1"/>
</dbReference>
<dbReference type="EMBL" id="JAAMOD010000052">
    <property type="protein sequence ID" value="KAF5243978.1"/>
    <property type="molecule type" value="Genomic_DNA"/>
</dbReference>
<dbReference type="SUPFAM" id="SSF54897">
    <property type="entry name" value="Protease propeptides/inhibitors"/>
    <property type="match status" value="1"/>
</dbReference>
<dbReference type="Gene3D" id="3.30.70.80">
    <property type="entry name" value="Peptidase S8 propeptide/proteinase inhibitor I9"/>
    <property type="match status" value="1"/>
</dbReference>
<evidence type="ECO:0000313" key="5">
    <source>
        <dbReference type="Proteomes" id="UP000537989"/>
    </source>
</evidence>
<dbReference type="GO" id="GO:0004866">
    <property type="term" value="F:endopeptidase inhibitor activity"/>
    <property type="evidence" value="ECO:0007669"/>
    <property type="project" value="TreeGrafter"/>
</dbReference>
<sequence>MPSYIITCKDDASDEQVQSAKQHAKDQGGKITHEYSLIKGFAVEFPKDSIQTLESHEHIKTVEADGEMRTQ</sequence>
<dbReference type="Proteomes" id="UP000537989">
    <property type="component" value="Unassembled WGS sequence"/>
</dbReference>
<comment type="caution">
    <text evidence="4">The sequence shown here is derived from an EMBL/GenBank/DDBJ whole genome shotgun (WGS) entry which is preliminary data.</text>
</comment>
<gene>
    <name evidence="4" type="ORF">FAUST_2600</name>
</gene>
<evidence type="ECO:0000313" key="4">
    <source>
        <dbReference type="EMBL" id="KAF5243978.1"/>
    </source>
</evidence>
<evidence type="ECO:0000259" key="3">
    <source>
        <dbReference type="Pfam" id="PF05922"/>
    </source>
</evidence>
<dbReference type="AlphaFoldDB" id="A0AAN6HIK9"/>
<evidence type="ECO:0000256" key="1">
    <source>
        <dbReference type="ARBA" id="ARBA00038069"/>
    </source>
</evidence>